<keyword evidence="2" id="KW-1185">Reference proteome</keyword>
<organism evidence="1 2">
    <name type="scientific">Diplogelasinospora grovesii</name>
    <dbReference type="NCBI Taxonomy" id="303347"/>
    <lineage>
        <taxon>Eukaryota</taxon>
        <taxon>Fungi</taxon>
        <taxon>Dikarya</taxon>
        <taxon>Ascomycota</taxon>
        <taxon>Pezizomycotina</taxon>
        <taxon>Sordariomycetes</taxon>
        <taxon>Sordariomycetidae</taxon>
        <taxon>Sordariales</taxon>
        <taxon>Diplogelasinosporaceae</taxon>
        <taxon>Diplogelasinospora</taxon>
    </lineage>
</organism>
<accession>A0AAN6N7J8</accession>
<dbReference type="Proteomes" id="UP001303473">
    <property type="component" value="Unassembled WGS sequence"/>
</dbReference>
<evidence type="ECO:0000313" key="1">
    <source>
        <dbReference type="EMBL" id="KAK3940600.1"/>
    </source>
</evidence>
<protein>
    <submittedName>
        <fullName evidence="1">Uncharacterized protein</fullName>
    </submittedName>
</protein>
<reference evidence="2" key="1">
    <citation type="journal article" date="2023" name="Mol. Phylogenet. Evol.">
        <title>Genome-scale phylogeny and comparative genomics of the fungal order Sordariales.</title>
        <authorList>
            <person name="Hensen N."/>
            <person name="Bonometti L."/>
            <person name="Westerberg I."/>
            <person name="Brannstrom I.O."/>
            <person name="Guillou S."/>
            <person name="Cros-Aarteil S."/>
            <person name="Calhoun S."/>
            <person name="Haridas S."/>
            <person name="Kuo A."/>
            <person name="Mondo S."/>
            <person name="Pangilinan J."/>
            <person name="Riley R."/>
            <person name="LaButti K."/>
            <person name="Andreopoulos B."/>
            <person name="Lipzen A."/>
            <person name="Chen C."/>
            <person name="Yan M."/>
            <person name="Daum C."/>
            <person name="Ng V."/>
            <person name="Clum A."/>
            <person name="Steindorff A."/>
            <person name="Ohm R.A."/>
            <person name="Martin F."/>
            <person name="Silar P."/>
            <person name="Natvig D.O."/>
            <person name="Lalanne C."/>
            <person name="Gautier V."/>
            <person name="Ament-Velasquez S.L."/>
            <person name="Kruys A."/>
            <person name="Hutchinson M.I."/>
            <person name="Powell A.J."/>
            <person name="Barry K."/>
            <person name="Miller A.N."/>
            <person name="Grigoriev I.V."/>
            <person name="Debuchy R."/>
            <person name="Gladieux P."/>
            <person name="Hiltunen Thoren M."/>
            <person name="Johannesson H."/>
        </authorList>
    </citation>
    <scope>NUCLEOTIDE SEQUENCE [LARGE SCALE GENOMIC DNA]</scope>
    <source>
        <strain evidence="2">CBS 340.73</strain>
    </source>
</reference>
<name>A0AAN6N7J8_9PEZI</name>
<sequence length="133" mass="15208">MCRGFPINHPCGHMSVKWDFCPPVRSSKNFDPQRHSEPCDKHSFSASQPSNDRCILRHCAYHKVLEQGHGRWTCCKCHGRVENIGYCENPDPKPEWYVLDPDTQEFRPGELCNHGCCRSCLAGWITGYGGQKN</sequence>
<evidence type="ECO:0000313" key="2">
    <source>
        <dbReference type="Proteomes" id="UP001303473"/>
    </source>
</evidence>
<proteinExistence type="predicted"/>
<dbReference type="EMBL" id="MU853794">
    <property type="protein sequence ID" value="KAK3940600.1"/>
    <property type="molecule type" value="Genomic_DNA"/>
</dbReference>
<dbReference type="AlphaFoldDB" id="A0AAN6N7J8"/>
<comment type="caution">
    <text evidence="1">The sequence shown here is derived from an EMBL/GenBank/DDBJ whole genome shotgun (WGS) entry which is preliminary data.</text>
</comment>
<gene>
    <name evidence="1" type="ORF">QBC46DRAFT_288103</name>
</gene>